<dbReference type="PATRIC" id="fig|693979.3.peg.1882"/>
<dbReference type="SUPFAM" id="SSF160443">
    <property type="entry name" value="SMR domain-like"/>
    <property type="match status" value="1"/>
</dbReference>
<evidence type="ECO:0000256" key="4">
    <source>
        <dbReference type="ARBA" id="ARBA00022759"/>
    </source>
</evidence>
<evidence type="ECO:0000256" key="5">
    <source>
        <dbReference type="ARBA" id="ARBA00022801"/>
    </source>
</evidence>
<dbReference type="Gene3D" id="3.40.50.300">
    <property type="entry name" value="P-loop containing nucleotide triphosphate hydrolases"/>
    <property type="match status" value="1"/>
</dbReference>
<dbReference type="GO" id="GO:0045910">
    <property type="term" value="P:negative regulation of DNA recombination"/>
    <property type="evidence" value="ECO:0007669"/>
    <property type="project" value="InterPro"/>
</dbReference>
<keyword evidence="1 9" id="KW-0540">Nuclease</keyword>
<dbReference type="AlphaFoldDB" id="E6SNL3"/>
<dbReference type="Pfam" id="PF20297">
    <property type="entry name" value="MSSS"/>
    <property type="match status" value="1"/>
</dbReference>
<evidence type="ECO:0000256" key="3">
    <source>
        <dbReference type="ARBA" id="ARBA00022741"/>
    </source>
</evidence>
<keyword evidence="4 9" id="KW-0255">Endonuclease</keyword>
<dbReference type="HAMAP" id="MF_00092">
    <property type="entry name" value="MutS2"/>
    <property type="match status" value="1"/>
</dbReference>
<feature type="domain" description="Smr" evidence="11">
    <location>
        <begin position="764"/>
        <end position="839"/>
    </location>
</feature>
<keyword evidence="8 9" id="KW-0238">DNA-binding</keyword>
<gene>
    <name evidence="9" type="primary">mutS2</name>
    <name evidence="9" type="synonym">rqcU</name>
    <name evidence="12" type="ordered locus">Bache_1777</name>
</gene>
<dbReference type="PANTHER" id="PTHR48466">
    <property type="entry name" value="OS10G0509000 PROTEIN-RELATED"/>
    <property type="match status" value="1"/>
</dbReference>
<dbReference type="InterPro" id="IPR027417">
    <property type="entry name" value="P-loop_NTPase"/>
</dbReference>
<dbReference type="Gene3D" id="3.30.1370.110">
    <property type="match status" value="1"/>
</dbReference>
<dbReference type="Pfam" id="PF00488">
    <property type="entry name" value="MutS_V"/>
    <property type="match status" value="1"/>
</dbReference>
<dbReference type="GO" id="GO:0030983">
    <property type="term" value="F:mismatched DNA binding"/>
    <property type="evidence" value="ECO:0007669"/>
    <property type="project" value="InterPro"/>
</dbReference>
<dbReference type="InterPro" id="IPR045076">
    <property type="entry name" value="MutS"/>
</dbReference>
<dbReference type="FunFam" id="3.30.1370.110:FF:000004">
    <property type="entry name" value="Endonuclease MutS2"/>
    <property type="match status" value="1"/>
</dbReference>
<dbReference type="InterPro" id="IPR007696">
    <property type="entry name" value="DNA_mismatch_repair_MutS_core"/>
</dbReference>
<dbReference type="NCBIfam" id="TIGR01069">
    <property type="entry name" value="mutS2"/>
    <property type="match status" value="1"/>
</dbReference>
<evidence type="ECO:0000256" key="6">
    <source>
        <dbReference type="ARBA" id="ARBA00022840"/>
    </source>
</evidence>
<evidence type="ECO:0000256" key="9">
    <source>
        <dbReference type="HAMAP-Rule" id="MF_00092"/>
    </source>
</evidence>
<dbReference type="eggNOG" id="COG1193">
    <property type="taxonomic scope" value="Bacteria"/>
</dbReference>
<proteinExistence type="inferred from homology"/>
<dbReference type="InterPro" id="IPR046893">
    <property type="entry name" value="MSSS"/>
</dbReference>
<reference key="1">
    <citation type="submission" date="2010-11" db="EMBL/GenBank/DDBJ databases">
        <title>The complete genome of Bacteroides helcogenes P 36-108.</title>
        <authorList>
            <consortium name="US DOE Joint Genome Institute (JGI-PGF)"/>
            <person name="Lucas S."/>
            <person name="Copeland A."/>
            <person name="Lapidus A."/>
            <person name="Bruce D."/>
            <person name="Goodwin L."/>
            <person name="Pitluck S."/>
            <person name="Kyrpides N."/>
            <person name="Mavromatis K."/>
            <person name="Ivanova N."/>
            <person name="Zeytun A."/>
            <person name="Brettin T."/>
            <person name="Detter J.C."/>
            <person name="Tapia R."/>
            <person name="Han C."/>
            <person name="Land M."/>
            <person name="Hauser L."/>
            <person name="Markowitz V."/>
            <person name="Cheng J.-F."/>
            <person name="Hugenholtz P."/>
            <person name="Woyke T."/>
            <person name="Wu D."/>
            <person name="Gronow S."/>
            <person name="Wellnitz S."/>
            <person name="Brambilla E."/>
            <person name="Klenk H.-P."/>
            <person name="Eisen J.A."/>
        </authorList>
    </citation>
    <scope>NUCLEOTIDE SEQUENCE</scope>
    <source>
        <strain>P 36-108</strain>
    </source>
</reference>
<keyword evidence="3 9" id="KW-0547">Nucleotide-binding</keyword>
<protein>
    <recommendedName>
        <fullName evidence="9">Endonuclease MutS2</fullName>
        <ecNumber evidence="9">3.1.-.-</ecNumber>
    </recommendedName>
    <alternativeName>
        <fullName evidence="9">Ribosome-associated protein quality control-upstream factor</fullName>
        <shortName evidence="9">RQC-upstream factor</shortName>
        <shortName evidence="9">RqcU</shortName>
        <ecNumber evidence="9">3.6.4.-</ecNumber>
    </alternativeName>
</protein>
<dbReference type="HOGENOM" id="CLU_011252_2_1_10"/>
<evidence type="ECO:0000256" key="10">
    <source>
        <dbReference type="SAM" id="MobiDB-lite"/>
    </source>
</evidence>
<dbReference type="OrthoDB" id="9808166at2"/>
<dbReference type="EMBL" id="CP002352">
    <property type="protein sequence ID" value="ADV43762.1"/>
    <property type="molecule type" value="Genomic_DNA"/>
</dbReference>
<dbReference type="FunFam" id="3.40.50.300:FF:001531">
    <property type="entry name" value="Endonuclease MutS2"/>
    <property type="match status" value="1"/>
</dbReference>
<dbReference type="GO" id="GO:0072344">
    <property type="term" value="P:rescue of stalled ribosome"/>
    <property type="evidence" value="ECO:0007669"/>
    <property type="project" value="UniProtKB-UniRule"/>
</dbReference>
<comment type="similarity">
    <text evidence="9">Belongs to the DNA mismatch repair MutS family. MutS2 subfamily.</text>
</comment>
<dbReference type="Proteomes" id="UP000008630">
    <property type="component" value="Chromosome"/>
</dbReference>
<dbReference type="RefSeq" id="WP_013547356.1">
    <property type="nucleotide sequence ID" value="NC_014933.1"/>
</dbReference>
<keyword evidence="5 9" id="KW-0378">Hydrolase</keyword>
<dbReference type="STRING" id="693979.Bache_1777"/>
<dbReference type="InterPro" id="IPR000432">
    <property type="entry name" value="DNA_mismatch_repair_MutS_C"/>
</dbReference>
<name>E6SNL3_BACT6</name>
<dbReference type="CDD" id="cd06503">
    <property type="entry name" value="ATP-synt_Fo_b"/>
    <property type="match status" value="1"/>
</dbReference>
<evidence type="ECO:0000313" key="12">
    <source>
        <dbReference type="EMBL" id="ADV43762.1"/>
    </source>
</evidence>
<evidence type="ECO:0000313" key="13">
    <source>
        <dbReference type="Proteomes" id="UP000008630"/>
    </source>
</evidence>
<dbReference type="GO" id="GO:0140664">
    <property type="term" value="F:ATP-dependent DNA damage sensor activity"/>
    <property type="evidence" value="ECO:0007669"/>
    <property type="project" value="InterPro"/>
</dbReference>
<dbReference type="EC" id="3.1.-.-" evidence="9"/>
<dbReference type="InterPro" id="IPR036187">
    <property type="entry name" value="DNA_mismatch_repair_MutS_sf"/>
</dbReference>
<keyword evidence="7 9" id="KW-0694">RNA-binding</keyword>
<keyword evidence="6 9" id="KW-0067">ATP-binding</keyword>
<comment type="subunit">
    <text evidence="9">Homodimer. Binds to stalled ribosomes, contacting rRNA.</text>
</comment>
<dbReference type="PROSITE" id="PS50828">
    <property type="entry name" value="SMR"/>
    <property type="match status" value="1"/>
</dbReference>
<dbReference type="SUPFAM" id="SSF48334">
    <property type="entry name" value="DNA repair protein MutS, domain III"/>
    <property type="match status" value="1"/>
</dbReference>
<feature type="region of interest" description="Disordered" evidence="10">
    <location>
        <begin position="652"/>
        <end position="680"/>
    </location>
</feature>
<comment type="function">
    <text evidence="9">Endonuclease that is involved in the suppression of homologous recombination and thus may have a key role in the control of bacterial genetic diversity.</text>
</comment>
<dbReference type="InterPro" id="IPR005747">
    <property type="entry name" value="MutS2"/>
</dbReference>
<evidence type="ECO:0000256" key="7">
    <source>
        <dbReference type="ARBA" id="ARBA00022884"/>
    </source>
</evidence>
<dbReference type="GO" id="GO:0004519">
    <property type="term" value="F:endonuclease activity"/>
    <property type="evidence" value="ECO:0007669"/>
    <property type="project" value="UniProtKB-UniRule"/>
</dbReference>
<keyword evidence="2 9" id="KW-0699">rRNA-binding</keyword>
<keyword evidence="13" id="KW-1185">Reference proteome</keyword>
<dbReference type="GO" id="GO:0016887">
    <property type="term" value="F:ATP hydrolysis activity"/>
    <property type="evidence" value="ECO:0007669"/>
    <property type="project" value="InterPro"/>
</dbReference>
<dbReference type="EC" id="3.6.4.-" evidence="9"/>
<evidence type="ECO:0000256" key="1">
    <source>
        <dbReference type="ARBA" id="ARBA00022722"/>
    </source>
</evidence>
<evidence type="ECO:0000256" key="2">
    <source>
        <dbReference type="ARBA" id="ARBA00022730"/>
    </source>
</evidence>
<dbReference type="Pfam" id="PF01713">
    <property type="entry name" value="Smr"/>
    <property type="match status" value="1"/>
</dbReference>
<dbReference type="PIRSF" id="PIRSF005814">
    <property type="entry name" value="MutS_YshD"/>
    <property type="match status" value="1"/>
</dbReference>
<dbReference type="PANTHER" id="PTHR48466:SF2">
    <property type="entry name" value="OS10G0509000 PROTEIN"/>
    <property type="match status" value="1"/>
</dbReference>
<dbReference type="SMART" id="SM00534">
    <property type="entry name" value="MUTSac"/>
    <property type="match status" value="1"/>
</dbReference>
<dbReference type="GO" id="GO:0006298">
    <property type="term" value="P:mismatch repair"/>
    <property type="evidence" value="ECO:0007669"/>
    <property type="project" value="InterPro"/>
</dbReference>
<feature type="binding site" evidence="9">
    <location>
        <begin position="347"/>
        <end position="354"/>
    </location>
    <ligand>
        <name>ATP</name>
        <dbReference type="ChEBI" id="CHEBI:30616"/>
    </ligand>
</feature>
<dbReference type="InterPro" id="IPR036063">
    <property type="entry name" value="Smr_dom_sf"/>
</dbReference>
<dbReference type="GO" id="GO:0019843">
    <property type="term" value="F:rRNA binding"/>
    <property type="evidence" value="ECO:0007669"/>
    <property type="project" value="UniProtKB-UniRule"/>
</dbReference>
<sequence>MIYPQNFEQKIGFDQIRQLLKEKCLSTLGEERVTNMTFSDRFGEVEERLEQVTEFIRIIREEDNFPAQYFFDVRPSLKRIRVEGMYLDEQELFDLRRSLETIRDIVRFLQKENEEDNNSPYPCLKRLAGDIMAFPQLIGKINNILSPYGKIKDNASSELARIRRELASTMGSISRSLNNILRNAQSEGIVDKDVTPTIRDGRLVIPVVPALKRKLKGIVHDESASGKTVFIEPAEVVEANNRIRELEGDERREIIRILTDFSGQLRPSIPDVLLSYEFLAEIDFIRAKAMFAEQISGLKPALENKQILDWTMAVHPLLQLSLAKHGKKVVPLDIELNEKQRILVISGPNAGGKSVCLKTVGILQYMLQCGLLIPMHERSHAGIFSNIFIDIGDEQSLEDDLSTYSSHLTNMKIMMKHCNECSLILIDEFGGGTEPQIGGAIAEAVLKRFNEKLTFGIITTHYQNLKHFAEDHEGVVNGAMLYDRHLMQALFQLQIGNPGSSFAVEIARKIGLPEDVIADASEIVGSEYINADKYLQDIVRDKRYWEGKRQTIRQREKQMEETIERYQTEIEDLRKSRKEILRKAKEDADILMQEANARIENTIRTIKEVQAEKEKTRQVRKELADFRESMETLANKEQEEKIVRQMERLAEKQNRKKEKKNRKEQNPQTLAAQQTRKETERTAVITPGCHVKMKGQASVGEVMEVNGKNATVAFGNIKTTVKLERLECTNAQPKQADTSTKSTYISTQTQDSMYEKKLNFKQDIDVRGMRGDEALQAVTYFIDDAILIGMSRVRILHGTGTGILRTLIRQYLQTVPGVRQFADEHIQFGGAGITVVDLN</sequence>
<evidence type="ECO:0000259" key="11">
    <source>
        <dbReference type="PROSITE" id="PS50828"/>
    </source>
</evidence>
<dbReference type="InterPro" id="IPR002625">
    <property type="entry name" value="Smr_dom"/>
</dbReference>
<dbReference type="SMART" id="SM00533">
    <property type="entry name" value="MUTSd"/>
    <property type="match status" value="1"/>
</dbReference>
<dbReference type="GO" id="GO:0005524">
    <property type="term" value="F:ATP binding"/>
    <property type="evidence" value="ECO:0007669"/>
    <property type="project" value="UniProtKB-UniRule"/>
</dbReference>
<organism evidence="12 13">
    <name type="scientific">Bacteroides helcogenes (strain ATCC 35417 / DSM 20613 / JCM 6297 / CCUG 15421 / P 36-108)</name>
    <dbReference type="NCBI Taxonomy" id="693979"/>
    <lineage>
        <taxon>Bacteria</taxon>
        <taxon>Pseudomonadati</taxon>
        <taxon>Bacteroidota</taxon>
        <taxon>Bacteroidia</taxon>
        <taxon>Bacteroidales</taxon>
        <taxon>Bacteroidaceae</taxon>
        <taxon>Bacteroides</taxon>
    </lineage>
</organism>
<accession>E6SNL3</accession>
<dbReference type="GO" id="GO:0043023">
    <property type="term" value="F:ribosomal large subunit binding"/>
    <property type="evidence" value="ECO:0007669"/>
    <property type="project" value="UniProtKB-UniRule"/>
</dbReference>
<dbReference type="SUPFAM" id="SSF52540">
    <property type="entry name" value="P-loop containing nucleoside triphosphate hydrolases"/>
    <property type="match status" value="1"/>
</dbReference>
<dbReference type="SMART" id="SM00463">
    <property type="entry name" value="SMR"/>
    <property type="match status" value="1"/>
</dbReference>
<evidence type="ECO:0000256" key="8">
    <source>
        <dbReference type="ARBA" id="ARBA00023125"/>
    </source>
</evidence>
<comment type="function">
    <text evidence="9">Acts as a ribosome collision sensor, splitting the ribosome into its 2 subunits. Detects stalled/collided 70S ribosomes which it binds and splits by an ATP-hydrolysis driven conformational change. Acts upstream of the ribosome quality control system (RQC), a ribosome-associated complex that mediates the extraction of incompletely synthesized nascent chains from stalled ribosomes and their subsequent degradation. Probably generates substrates for RQC.</text>
</comment>
<dbReference type="KEGG" id="bhl:Bache_1777"/>
<reference evidence="12 13" key="2">
    <citation type="journal article" date="2011" name="Stand. Genomic Sci.">
        <title>Complete genome sequence of Bacteroides helcogenes type strain (P 36-108).</title>
        <authorList>
            <person name="Pati A."/>
            <person name="Gronow S."/>
            <person name="Zeytun A."/>
            <person name="Lapidus A."/>
            <person name="Nolan M."/>
            <person name="Hammon N."/>
            <person name="Deshpande S."/>
            <person name="Cheng J.F."/>
            <person name="Tapia R."/>
            <person name="Han C."/>
            <person name="Goodwin L."/>
            <person name="Pitluck S."/>
            <person name="Liolios K."/>
            <person name="Pagani I."/>
            <person name="Ivanova N."/>
            <person name="Mavromatis K."/>
            <person name="Chen A."/>
            <person name="Palaniappan K."/>
            <person name="Land M."/>
            <person name="Hauser L."/>
            <person name="Chang Y.J."/>
            <person name="Jeffries C.D."/>
            <person name="Detter J.C."/>
            <person name="Brambilla E."/>
            <person name="Rohde M."/>
            <person name="Goker M."/>
            <person name="Woyke T."/>
            <person name="Bristow J."/>
            <person name="Eisen J.A."/>
            <person name="Markowitz V."/>
            <person name="Hugenholtz P."/>
            <person name="Kyrpides N.C."/>
            <person name="Klenk H.P."/>
            <person name="Lucas S."/>
        </authorList>
    </citation>
    <scope>NUCLEOTIDE SEQUENCE [LARGE SCALE GENOMIC DNA]</scope>
    <source>
        <strain evidence="13">ATCC 35417 / DSM 20613 / JCM 6297 / CCUG 15421 / P 36-108</strain>
    </source>
</reference>